<accession>A0A1H4NRW6</accession>
<dbReference type="STRING" id="640635.SAMN04489806_2286"/>
<dbReference type="RefSeq" id="WP_091184201.1">
    <property type="nucleotide sequence ID" value="NZ_FNRY01000001.1"/>
</dbReference>
<dbReference type="AlphaFoldDB" id="A0A1H4NRW6"/>
<proteinExistence type="predicted"/>
<dbReference type="EMBL" id="FNRY01000001">
    <property type="protein sequence ID" value="SEB97967.1"/>
    <property type="molecule type" value="Genomic_DNA"/>
</dbReference>
<sequence>MDSTSGADWIEHRRPDGELVGWIRMAGDDFVPIDLLGREIGGPGDWLSAEERLEALGIGYLAEPWRLELAPGRHIRVRLTEVSRDGIRAKLDDFGAIDVPLQSYDLGFPAPDALREWGEESGIWPFS</sequence>
<reference evidence="1 2" key="1">
    <citation type="submission" date="2016-10" db="EMBL/GenBank/DDBJ databases">
        <authorList>
            <person name="de Groot N.N."/>
        </authorList>
    </citation>
    <scope>NUCLEOTIDE SEQUENCE [LARGE SCALE GENOMIC DNA]</scope>
    <source>
        <strain evidence="1 2">DSM 21799</strain>
    </source>
</reference>
<keyword evidence="2" id="KW-1185">Reference proteome</keyword>
<gene>
    <name evidence="1" type="ORF">SAMN04489806_2286</name>
</gene>
<name>A0A1H4NRW6_9MICO</name>
<dbReference type="Proteomes" id="UP000199183">
    <property type="component" value="Unassembled WGS sequence"/>
</dbReference>
<evidence type="ECO:0000313" key="1">
    <source>
        <dbReference type="EMBL" id="SEB97967.1"/>
    </source>
</evidence>
<evidence type="ECO:0000313" key="2">
    <source>
        <dbReference type="Proteomes" id="UP000199183"/>
    </source>
</evidence>
<protein>
    <submittedName>
        <fullName evidence="1">Uncharacterized protein</fullName>
    </submittedName>
</protein>
<dbReference type="OrthoDB" id="68692at2"/>
<organism evidence="1 2">
    <name type="scientific">Paramicrobacterium humi</name>
    <dbReference type="NCBI Taxonomy" id="640635"/>
    <lineage>
        <taxon>Bacteria</taxon>
        <taxon>Bacillati</taxon>
        <taxon>Actinomycetota</taxon>
        <taxon>Actinomycetes</taxon>
        <taxon>Micrococcales</taxon>
        <taxon>Microbacteriaceae</taxon>
        <taxon>Paramicrobacterium</taxon>
    </lineage>
</organism>